<keyword evidence="7" id="KW-0539">Nucleus</keyword>
<dbReference type="GO" id="GO:0045943">
    <property type="term" value="P:positive regulation of transcription by RNA polymerase I"/>
    <property type="evidence" value="ECO:0007669"/>
    <property type="project" value="InterPro"/>
</dbReference>
<keyword evidence="2" id="KW-0690">Ribosome biogenesis</keyword>
<keyword evidence="3" id="KW-0698">rRNA processing</keyword>
<dbReference type="SUPFAM" id="SSF50978">
    <property type="entry name" value="WD40 repeat-like"/>
    <property type="match status" value="1"/>
</dbReference>
<keyword evidence="4 8" id="KW-0853">WD repeat</keyword>
<dbReference type="PANTHER" id="PTHR44215:SF1">
    <property type="entry name" value="WD REPEAT-CONTAINING PROTEIN 75"/>
    <property type="match status" value="1"/>
</dbReference>
<comment type="subcellular location">
    <subcellularLocation>
        <location evidence="1">Nucleus</location>
        <location evidence="1">Nucleolus</location>
    </subcellularLocation>
</comment>
<evidence type="ECO:0000256" key="1">
    <source>
        <dbReference type="ARBA" id="ARBA00004604"/>
    </source>
</evidence>
<dbReference type="Gene3D" id="2.130.10.10">
    <property type="entry name" value="YVTN repeat-like/Quinoprotein amine dehydrogenase"/>
    <property type="match status" value="2"/>
</dbReference>
<dbReference type="GO" id="GO:0032040">
    <property type="term" value="C:small-subunit processome"/>
    <property type="evidence" value="ECO:0007669"/>
    <property type="project" value="InterPro"/>
</dbReference>
<evidence type="ECO:0000313" key="10">
    <source>
        <dbReference type="WBParaSite" id="MCU_012110-RB"/>
    </source>
</evidence>
<name>A0A5K3FWL7_MESCO</name>
<feature type="region of interest" description="Disordered" evidence="9">
    <location>
        <begin position="229"/>
        <end position="263"/>
    </location>
</feature>
<evidence type="ECO:0000256" key="5">
    <source>
        <dbReference type="ARBA" id="ARBA00022737"/>
    </source>
</evidence>
<sequence>HDLPTPLRRLVRKSSALTNALPLFIKKRNLIVFAADKVVYACECDSHKLQFKISVHTDTVTKLFIKSGKLVSCGLDGKIVTCDLENGHVLSKLDFHKPISHLVCNLNSYAYLLEQGTSVCISVSENSFDNPTRIFPELALGKAFDINAHFVAAVSETKLLLHWLKFNDYTCYDLPVDKGSRVANYKKLNCVACHPTEAIVATGNVLGEVMIWWNLTTAPCTLFGESELHNDDDGDSSDESGDEGGHFHAIKKKAGSNPRPLHPKHVKRSGMHWHPSVVTALAFTADGKHLYSGGVEGVLVKWDLTDCFGGHKNCRFLSMLNSPIREISSPDGFSEDCVVVTLERNSFLVLNGALEMVYRHEGLDQMPTRWRPFEAQGGRLAVIPLKLKGKERPEKGSNALLLPGALGCLQVVELDSGRIVDMIDVNQRHYVMCDGVPAPLVSGVLLVDAWEGGDWLVTYSELQLPRMDNLKLSLVGYSTDNQAQLIWWRRVCGENGQSRFESVFGESLAYLNCQASDLKFFRHPDTSVGGFQTVLLLRDRRILVWQYNPNSATQLTQRPWNQTSCVLAETLNPSTLEETTRLSPSRLVCLKNCDDEAKVTKTREEAMALPSPRCIVVVASGTRLKSYNWIRWQSGASLMDEFLPLHAYDLTKWTAWQSPRTIPKIAKLAIFDSTQNLLAALCCSASLGKNSDQTGALCVISVDRKGKLRPVSGHFDSNLTNAFAVHPSRGLVAVGMSDGSCTVFNGNLNVVSKFAQVPLLPFCDRQRIQRSNRKQADLASTKPEALAFLMDSSEESVFPALAALVVTKWGREFGRRDLVVYEDVAARPVEPRKVNNEVDSRTTAEKPTGLLVRAEPVEEYEDAEDLKKSEDFVHPLLPVHRKRRLETDADLEKTFRDISQYPIDCAPSPEQLLAQMFKKPTI</sequence>
<dbReference type="Pfam" id="PF00400">
    <property type="entry name" value="WD40"/>
    <property type="match status" value="1"/>
</dbReference>
<feature type="compositionally biased region" description="Acidic residues" evidence="9">
    <location>
        <begin position="232"/>
        <end position="242"/>
    </location>
</feature>
<dbReference type="PANTHER" id="PTHR44215">
    <property type="entry name" value="WD REPEAT-CONTAINING PROTEIN 75"/>
    <property type="match status" value="1"/>
</dbReference>
<accession>A0A5K3FWL7</accession>
<evidence type="ECO:0000256" key="4">
    <source>
        <dbReference type="ARBA" id="ARBA00022574"/>
    </source>
</evidence>
<dbReference type="WBParaSite" id="MCU_012110-RB">
    <property type="protein sequence ID" value="MCU_012110-RB"/>
    <property type="gene ID" value="MCU_012110"/>
</dbReference>
<dbReference type="InterPro" id="IPR053826">
    <property type="entry name" value="WDR75"/>
</dbReference>
<dbReference type="GO" id="GO:2000234">
    <property type="term" value="P:positive regulation of rRNA processing"/>
    <property type="evidence" value="ECO:0007669"/>
    <property type="project" value="TreeGrafter"/>
</dbReference>
<evidence type="ECO:0000256" key="9">
    <source>
        <dbReference type="SAM" id="MobiDB-lite"/>
    </source>
</evidence>
<organism evidence="10">
    <name type="scientific">Mesocestoides corti</name>
    <name type="common">Flatworm</name>
    <dbReference type="NCBI Taxonomy" id="53468"/>
    <lineage>
        <taxon>Eukaryota</taxon>
        <taxon>Metazoa</taxon>
        <taxon>Spiralia</taxon>
        <taxon>Lophotrochozoa</taxon>
        <taxon>Platyhelminthes</taxon>
        <taxon>Cestoda</taxon>
        <taxon>Eucestoda</taxon>
        <taxon>Cyclophyllidea</taxon>
        <taxon>Mesocestoididae</taxon>
        <taxon>Mesocestoides</taxon>
    </lineage>
</organism>
<dbReference type="GO" id="GO:0006364">
    <property type="term" value="P:rRNA processing"/>
    <property type="evidence" value="ECO:0007669"/>
    <property type="project" value="UniProtKB-KW"/>
</dbReference>
<evidence type="ECO:0000256" key="6">
    <source>
        <dbReference type="ARBA" id="ARBA00023163"/>
    </source>
</evidence>
<keyword evidence="6" id="KW-0804">Transcription</keyword>
<protein>
    <submittedName>
        <fullName evidence="10">WD_REPEATS_REGION domain-containing protein</fullName>
    </submittedName>
</protein>
<evidence type="ECO:0000256" key="8">
    <source>
        <dbReference type="PROSITE-ProRule" id="PRU00221"/>
    </source>
</evidence>
<feature type="repeat" description="WD" evidence="8">
    <location>
        <begin position="271"/>
        <end position="304"/>
    </location>
</feature>
<evidence type="ECO:0000256" key="7">
    <source>
        <dbReference type="ARBA" id="ARBA00023242"/>
    </source>
</evidence>
<proteinExistence type="predicted"/>
<dbReference type="PROSITE" id="PS50082">
    <property type="entry name" value="WD_REPEATS_2"/>
    <property type="match status" value="1"/>
</dbReference>
<keyword evidence="5" id="KW-0677">Repeat</keyword>
<evidence type="ECO:0000256" key="3">
    <source>
        <dbReference type="ARBA" id="ARBA00022552"/>
    </source>
</evidence>
<dbReference type="InterPro" id="IPR015943">
    <property type="entry name" value="WD40/YVTN_repeat-like_dom_sf"/>
</dbReference>
<dbReference type="GO" id="GO:0003723">
    <property type="term" value="F:RNA binding"/>
    <property type="evidence" value="ECO:0007669"/>
    <property type="project" value="InterPro"/>
</dbReference>
<dbReference type="SMART" id="SM00320">
    <property type="entry name" value="WD40"/>
    <property type="match status" value="4"/>
</dbReference>
<reference evidence="10" key="1">
    <citation type="submission" date="2019-11" db="UniProtKB">
        <authorList>
            <consortium name="WormBaseParasite"/>
        </authorList>
    </citation>
    <scope>IDENTIFICATION</scope>
</reference>
<dbReference type="InterPro" id="IPR001680">
    <property type="entry name" value="WD40_rpt"/>
</dbReference>
<evidence type="ECO:0000256" key="2">
    <source>
        <dbReference type="ARBA" id="ARBA00022517"/>
    </source>
</evidence>
<dbReference type="InterPro" id="IPR036322">
    <property type="entry name" value="WD40_repeat_dom_sf"/>
</dbReference>
<dbReference type="AlphaFoldDB" id="A0A5K3FWL7"/>